<organism evidence="1 2">
    <name type="scientific">Trichonephila inaurata madagascariensis</name>
    <dbReference type="NCBI Taxonomy" id="2747483"/>
    <lineage>
        <taxon>Eukaryota</taxon>
        <taxon>Metazoa</taxon>
        <taxon>Ecdysozoa</taxon>
        <taxon>Arthropoda</taxon>
        <taxon>Chelicerata</taxon>
        <taxon>Arachnida</taxon>
        <taxon>Araneae</taxon>
        <taxon>Araneomorphae</taxon>
        <taxon>Entelegynae</taxon>
        <taxon>Araneoidea</taxon>
        <taxon>Nephilidae</taxon>
        <taxon>Trichonephila</taxon>
        <taxon>Trichonephila inaurata</taxon>
    </lineage>
</organism>
<name>A0A8X6YE01_9ARAC</name>
<dbReference type="Proteomes" id="UP000886998">
    <property type="component" value="Unassembled WGS sequence"/>
</dbReference>
<gene>
    <name evidence="1" type="ORF">TNIN_474031</name>
</gene>
<keyword evidence="2" id="KW-1185">Reference proteome</keyword>
<protein>
    <submittedName>
        <fullName evidence="1">Uncharacterized protein</fullName>
    </submittedName>
</protein>
<evidence type="ECO:0000313" key="1">
    <source>
        <dbReference type="EMBL" id="GFY68938.1"/>
    </source>
</evidence>
<proteinExistence type="predicted"/>
<comment type="caution">
    <text evidence="1">The sequence shown here is derived from an EMBL/GenBank/DDBJ whole genome shotgun (WGS) entry which is preliminary data.</text>
</comment>
<dbReference type="EMBL" id="BMAV01017356">
    <property type="protein sequence ID" value="GFY68938.1"/>
    <property type="molecule type" value="Genomic_DNA"/>
</dbReference>
<reference evidence="1" key="1">
    <citation type="submission" date="2020-08" db="EMBL/GenBank/DDBJ databases">
        <title>Multicomponent nature underlies the extraordinary mechanical properties of spider dragline silk.</title>
        <authorList>
            <person name="Kono N."/>
            <person name="Nakamura H."/>
            <person name="Mori M."/>
            <person name="Yoshida Y."/>
            <person name="Ohtoshi R."/>
            <person name="Malay A.D."/>
            <person name="Moran D.A.P."/>
            <person name="Tomita M."/>
            <person name="Numata K."/>
            <person name="Arakawa K."/>
        </authorList>
    </citation>
    <scope>NUCLEOTIDE SEQUENCE</scope>
</reference>
<dbReference type="AlphaFoldDB" id="A0A8X6YE01"/>
<accession>A0A8X6YE01</accession>
<dbReference type="OrthoDB" id="10445543at2759"/>
<sequence length="94" mass="10850">MQEINRRLVSYLFSPVKEFQAADSTPGSSGNFFLGTFFFRTERIRVNPFSPVYTHKRHLTALEKIAGCKSVCLAVGGLFIRFKPEENGRDRYYH</sequence>
<evidence type="ECO:0000313" key="2">
    <source>
        <dbReference type="Proteomes" id="UP000886998"/>
    </source>
</evidence>